<dbReference type="PANTHER" id="PTHR33803">
    <property type="entry name" value="IS1478 TRANSPOSASE"/>
    <property type="match status" value="1"/>
</dbReference>
<evidence type="ECO:0000313" key="3">
    <source>
        <dbReference type="EMBL" id="AXF55167.1"/>
    </source>
</evidence>
<organism evidence="3 4">
    <name type="scientific">Salicibibacter kimchii</name>
    <dbReference type="NCBI Taxonomy" id="2099786"/>
    <lineage>
        <taxon>Bacteria</taxon>
        <taxon>Bacillati</taxon>
        <taxon>Bacillota</taxon>
        <taxon>Bacilli</taxon>
        <taxon>Bacillales</taxon>
        <taxon>Bacillaceae</taxon>
        <taxon>Salicibibacter</taxon>
    </lineage>
</organism>
<sequence length="249" mass="28419">MALGALIIKEKLGTSDRETVEQISENPYLQYFLGLPEFTETAPFDASSMTHFRKRISREMIDQINAWLVEDQQSQTDGDGDDDDHHETPSSAPSKEIEEKKDAPRTHQGKLLIDATCAPADITYPTDLKLLKLEARIDVLHEPFRGKQKKPRTYRNQARKSYLSIIKQKSPKRKKVRKAIRKQLGYVKRDLNHLEELSRHTWLPCHPRALPVVHGRAPSPVSAPPCLYKWCADPYRRATSGVLLQLSSS</sequence>
<feature type="compositionally biased region" description="Basic and acidic residues" evidence="1">
    <location>
        <begin position="95"/>
        <end position="105"/>
    </location>
</feature>
<dbReference type="KEGG" id="rue:DT065_03470"/>
<evidence type="ECO:0000256" key="1">
    <source>
        <dbReference type="SAM" id="MobiDB-lite"/>
    </source>
</evidence>
<dbReference type="AlphaFoldDB" id="A0A345BW36"/>
<dbReference type="Proteomes" id="UP000252100">
    <property type="component" value="Chromosome"/>
</dbReference>
<dbReference type="PANTHER" id="PTHR33803:SF3">
    <property type="entry name" value="BLL1974 PROTEIN"/>
    <property type="match status" value="1"/>
</dbReference>
<reference evidence="3 4" key="1">
    <citation type="journal article" date="2018" name="J. Microbiol.">
        <title>Salicibibacter kimchii gen. nov., sp. nov., a moderately halophilic and alkalitolerant bacterium in the family Bacillaceae, isolated from kimchi.</title>
        <authorList>
            <person name="Jang J.Y."/>
            <person name="Oh Y.J."/>
            <person name="Lim S.K."/>
            <person name="Park H.K."/>
            <person name="Lee C."/>
            <person name="Kim J.Y."/>
            <person name="Lee M.A."/>
            <person name="Choi H.J."/>
        </authorList>
    </citation>
    <scope>NUCLEOTIDE SEQUENCE [LARGE SCALE GENOMIC DNA]</scope>
    <source>
        <strain evidence="3 4">NKC1-1</strain>
    </source>
</reference>
<evidence type="ECO:0000313" key="4">
    <source>
        <dbReference type="Proteomes" id="UP000252100"/>
    </source>
</evidence>
<gene>
    <name evidence="3" type="ORF">DT065_03470</name>
</gene>
<dbReference type="EMBL" id="CP031092">
    <property type="protein sequence ID" value="AXF55167.1"/>
    <property type="molecule type" value="Genomic_DNA"/>
</dbReference>
<feature type="domain" description="Transposase InsH N-terminal" evidence="2">
    <location>
        <begin position="1"/>
        <end position="55"/>
    </location>
</feature>
<accession>A0A345BW36</accession>
<feature type="region of interest" description="Disordered" evidence="1">
    <location>
        <begin position="73"/>
        <end position="106"/>
    </location>
</feature>
<proteinExistence type="predicted"/>
<dbReference type="Pfam" id="PF05598">
    <property type="entry name" value="DUF772"/>
    <property type="match status" value="1"/>
</dbReference>
<keyword evidence="4" id="KW-1185">Reference proteome</keyword>
<protein>
    <submittedName>
        <fullName evidence="3">Transposase</fullName>
    </submittedName>
</protein>
<name>A0A345BW36_9BACI</name>
<dbReference type="InterPro" id="IPR008490">
    <property type="entry name" value="Transposase_InsH_N"/>
</dbReference>
<evidence type="ECO:0000259" key="2">
    <source>
        <dbReference type="Pfam" id="PF05598"/>
    </source>
</evidence>